<proteinExistence type="predicted"/>
<dbReference type="Proteomes" id="UP000499080">
    <property type="component" value="Unassembled WGS sequence"/>
</dbReference>
<sequence length="119" mass="13389">YSMPNPVSTCKDVRLERAGKKQNSIAPENSIASAQGETKSNEKETMLFHERFRTGKEICGGMPSTYLQTLPLIHQRQKIGQNGWLASPRDDDVVLCLQLEIIDKNLYVHSFNESGQARP</sequence>
<organism evidence="2 3">
    <name type="scientific">Araneus ventricosus</name>
    <name type="common">Orbweaver spider</name>
    <name type="synonym">Epeira ventricosa</name>
    <dbReference type="NCBI Taxonomy" id="182803"/>
    <lineage>
        <taxon>Eukaryota</taxon>
        <taxon>Metazoa</taxon>
        <taxon>Ecdysozoa</taxon>
        <taxon>Arthropoda</taxon>
        <taxon>Chelicerata</taxon>
        <taxon>Arachnida</taxon>
        <taxon>Araneae</taxon>
        <taxon>Araneomorphae</taxon>
        <taxon>Entelegynae</taxon>
        <taxon>Araneoidea</taxon>
        <taxon>Araneidae</taxon>
        <taxon>Araneus</taxon>
    </lineage>
</organism>
<reference evidence="2 3" key="1">
    <citation type="journal article" date="2019" name="Sci. Rep.">
        <title>Orb-weaving spider Araneus ventricosus genome elucidates the spidroin gene catalogue.</title>
        <authorList>
            <person name="Kono N."/>
            <person name="Nakamura H."/>
            <person name="Ohtoshi R."/>
            <person name="Moran D.A.P."/>
            <person name="Shinohara A."/>
            <person name="Yoshida Y."/>
            <person name="Fujiwara M."/>
            <person name="Mori M."/>
            <person name="Tomita M."/>
            <person name="Arakawa K."/>
        </authorList>
    </citation>
    <scope>NUCLEOTIDE SEQUENCE [LARGE SCALE GENOMIC DNA]</scope>
</reference>
<comment type="caution">
    <text evidence="2">The sequence shown here is derived from an EMBL/GenBank/DDBJ whole genome shotgun (WGS) entry which is preliminary data.</text>
</comment>
<name>A0A4Y2EET8_ARAVE</name>
<feature type="non-terminal residue" evidence="2">
    <location>
        <position position="1"/>
    </location>
</feature>
<gene>
    <name evidence="2" type="ORF">AVEN_116371_1</name>
</gene>
<keyword evidence="3" id="KW-1185">Reference proteome</keyword>
<evidence type="ECO:0000313" key="2">
    <source>
        <dbReference type="EMBL" id="GBM26344.1"/>
    </source>
</evidence>
<feature type="compositionally biased region" description="Polar residues" evidence="1">
    <location>
        <begin position="21"/>
        <end position="38"/>
    </location>
</feature>
<dbReference type="AlphaFoldDB" id="A0A4Y2EET8"/>
<evidence type="ECO:0000313" key="3">
    <source>
        <dbReference type="Proteomes" id="UP000499080"/>
    </source>
</evidence>
<evidence type="ECO:0000256" key="1">
    <source>
        <dbReference type="SAM" id="MobiDB-lite"/>
    </source>
</evidence>
<feature type="region of interest" description="Disordered" evidence="1">
    <location>
        <begin position="16"/>
        <end position="43"/>
    </location>
</feature>
<dbReference type="EMBL" id="BGPR01092207">
    <property type="protein sequence ID" value="GBM26344.1"/>
    <property type="molecule type" value="Genomic_DNA"/>
</dbReference>
<accession>A0A4Y2EET8</accession>
<protein>
    <submittedName>
        <fullName evidence="2">Uncharacterized protein</fullName>
    </submittedName>
</protein>